<dbReference type="CDD" id="cd05141">
    <property type="entry name" value="Barstar_evA4336-like"/>
    <property type="match status" value="1"/>
</dbReference>
<accession>A0A6S6XXA6</accession>
<gene>
    <name evidence="3" type="ORF">DENOEST_0307</name>
</gene>
<name>A0A6S6XXA6_9PROT</name>
<comment type="similarity">
    <text evidence="1">Belongs to the barstar family.</text>
</comment>
<dbReference type="KEGG" id="doe:DENOEST_0307"/>
<dbReference type="InterPro" id="IPR000468">
    <property type="entry name" value="Barstar"/>
</dbReference>
<protein>
    <recommendedName>
        <fullName evidence="2">Barstar (barnase inhibitor) domain-containing protein</fullName>
    </recommendedName>
</protein>
<dbReference type="SUPFAM" id="SSF52038">
    <property type="entry name" value="Barstar-related"/>
    <property type="match status" value="1"/>
</dbReference>
<evidence type="ECO:0000313" key="4">
    <source>
        <dbReference type="Proteomes" id="UP000515733"/>
    </source>
</evidence>
<dbReference type="AlphaFoldDB" id="A0A6S6XXA6"/>
<evidence type="ECO:0000259" key="2">
    <source>
        <dbReference type="Pfam" id="PF01337"/>
    </source>
</evidence>
<dbReference type="Pfam" id="PF01337">
    <property type="entry name" value="Barstar"/>
    <property type="match status" value="1"/>
</dbReference>
<dbReference type="Gene3D" id="3.30.370.10">
    <property type="entry name" value="Barstar-like"/>
    <property type="match status" value="1"/>
</dbReference>
<dbReference type="Proteomes" id="UP000515733">
    <property type="component" value="Chromosome"/>
</dbReference>
<keyword evidence="4" id="KW-1185">Reference proteome</keyword>
<reference evidence="3 4" key="1">
    <citation type="submission" date="2020-03" db="EMBL/GenBank/DDBJ databases">
        <authorList>
            <consortium name="Genoscope - CEA"/>
            <person name="William W."/>
        </authorList>
    </citation>
    <scope>NUCLEOTIDE SEQUENCE [LARGE SCALE GENOMIC DNA]</scope>
    <source>
        <strain evidence="4">DSM 16959</strain>
    </source>
</reference>
<dbReference type="RefSeq" id="WP_145771425.1">
    <property type="nucleotide sequence ID" value="NZ_LR778301.1"/>
</dbReference>
<feature type="domain" description="Barstar (barnase inhibitor)" evidence="2">
    <location>
        <begin position="37"/>
        <end position="130"/>
    </location>
</feature>
<sequence length="144" mass="15717">MNYDKLLGQVARAGVYHLPADGREALIRGAEANGCVVFAVDLSGARDKAGLLETIGRTMAFPEWFGHNLDALLDCLADLGWRPGEGYLVLLDHCDGIHGRAEADFVATLQVFEAAAAEWREQGIAFWCFVDMQADGLAWLPRVP</sequence>
<evidence type="ECO:0000313" key="3">
    <source>
        <dbReference type="EMBL" id="CAB1367479.1"/>
    </source>
</evidence>
<dbReference type="InterPro" id="IPR035905">
    <property type="entry name" value="Barstar-like_sf"/>
</dbReference>
<evidence type="ECO:0000256" key="1">
    <source>
        <dbReference type="ARBA" id="ARBA00006845"/>
    </source>
</evidence>
<dbReference type="OrthoDB" id="5295683at2"/>
<dbReference type="EMBL" id="LR778301">
    <property type="protein sequence ID" value="CAB1367479.1"/>
    <property type="molecule type" value="Genomic_DNA"/>
</dbReference>
<proteinExistence type="inferred from homology"/>
<organism evidence="3 4">
    <name type="scientific">Denitratisoma oestradiolicum</name>
    <dbReference type="NCBI Taxonomy" id="311182"/>
    <lineage>
        <taxon>Bacteria</taxon>
        <taxon>Pseudomonadati</taxon>
        <taxon>Pseudomonadota</taxon>
        <taxon>Betaproteobacteria</taxon>
        <taxon>Nitrosomonadales</taxon>
        <taxon>Sterolibacteriaceae</taxon>
        <taxon>Denitratisoma</taxon>
    </lineage>
</organism>